<keyword evidence="2" id="KW-1185">Reference proteome</keyword>
<reference evidence="1" key="1">
    <citation type="submission" date="2021-03" db="EMBL/GenBank/DDBJ databases">
        <title>Acanthopleuribacteraceae sp. M133.</title>
        <authorList>
            <person name="Wang G."/>
        </authorList>
    </citation>
    <scope>NUCLEOTIDE SEQUENCE</scope>
    <source>
        <strain evidence="1">M133</strain>
    </source>
</reference>
<dbReference type="AlphaFoldDB" id="A0A8A4TI15"/>
<dbReference type="KEGG" id="scor:J3U87_22795"/>
<dbReference type="RefSeq" id="WP_237378069.1">
    <property type="nucleotide sequence ID" value="NZ_CP071793.1"/>
</dbReference>
<sequence>MFSNLPARAALNVKQRMDRGIQSPDYIKNIAQSAVPKTAKLAFDDGKSIGVENTPKGPPIKRVEVLFGGTNMTARQSMNTSNTDYGDMIKETDHLAVFKSKDGHTLHVLVDGPGAFRDNGNVQGYGQECDMLRYGHYAHGNITGRGQGGMEQNTKMAAELLNELSEAKQIDRSTAIDIIGFSRGGVSGGNFTHDAVKYSDNVTFDGRDPVPGPSNDHNLVIHPDVKQARVQFSETNRAPFFFSPRIENVSNITVTNGGHGSRAGERFDKPLPEDPGVYIEGAEEGDFTKVHSREEAKAMLGNPDTTSSYQPVDDNFAGDILRDTDDYRHMTFMEAIGDYFEKQKK</sequence>
<name>A0A8A4TI15_SULCO</name>
<gene>
    <name evidence="1" type="ORF">J3U87_22795</name>
</gene>
<dbReference type="EMBL" id="CP071793">
    <property type="protein sequence ID" value="QTD48418.1"/>
    <property type="molecule type" value="Genomic_DNA"/>
</dbReference>
<accession>A0A8A4TI15</accession>
<protein>
    <submittedName>
        <fullName evidence="1">Uncharacterized protein</fullName>
    </submittedName>
</protein>
<organism evidence="1 2">
    <name type="scientific">Sulfidibacter corallicola</name>
    <dbReference type="NCBI Taxonomy" id="2818388"/>
    <lineage>
        <taxon>Bacteria</taxon>
        <taxon>Pseudomonadati</taxon>
        <taxon>Acidobacteriota</taxon>
        <taxon>Holophagae</taxon>
        <taxon>Acanthopleuribacterales</taxon>
        <taxon>Acanthopleuribacteraceae</taxon>
        <taxon>Sulfidibacter</taxon>
    </lineage>
</organism>
<proteinExistence type="predicted"/>
<evidence type="ECO:0000313" key="2">
    <source>
        <dbReference type="Proteomes" id="UP000663929"/>
    </source>
</evidence>
<evidence type="ECO:0000313" key="1">
    <source>
        <dbReference type="EMBL" id="QTD48418.1"/>
    </source>
</evidence>
<dbReference type="Proteomes" id="UP000663929">
    <property type="component" value="Chromosome"/>
</dbReference>